<protein>
    <recommendedName>
        <fullName evidence="10">FAD-binding FR-type domain-containing protein</fullName>
    </recommendedName>
</protein>
<keyword evidence="9" id="KW-1133">Transmembrane helix</keyword>
<evidence type="ECO:0000256" key="7">
    <source>
        <dbReference type="ARBA" id="ARBA00023004"/>
    </source>
</evidence>
<evidence type="ECO:0000259" key="10">
    <source>
        <dbReference type="PROSITE" id="PS51384"/>
    </source>
</evidence>
<dbReference type="STRING" id="1618659.UV11_C0002G0009"/>
<keyword evidence="6" id="KW-0560">Oxidoreductase</keyword>
<organism evidence="11 12">
    <name type="scientific">Candidatus Giovannonibacteria bacterium GW2011_GWF2_42_19</name>
    <dbReference type="NCBI Taxonomy" id="1618659"/>
    <lineage>
        <taxon>Bacteria</taxon>
        <taxon>Candidatus Giovannoniibacteriota</taxon>
    </lineage>
</organism>
<feature type="transmembrane region" description="Helical" evidence="9">
    <location>
        <begin position="47"/>
        <end position="67"/>
    </location>
</feature>
<comment type="cofactor">
    <cofactor evidence="1">
        <name>FAD</name>
        <dbReference type="ChEBI" id="CHEBI:57692"/>
    </cofactor>
</comment>
<dbReference type="SUPFAM" id="SSF52343">
    <property type="entry name" value="Ferredoxin reductase-like, C-terminal NADP-linked domain"/>
    <property type="match status" value="1"/>
</dbReference>
<keyword evidence="9" id="KW-0812">Transmembrane</keyword>
<dbReference type="SUPFAM" id="SSF63380">
    <property type="entry name" value="Riboflavin synthase domain-like"/>
    <property type="match status" value="1"/>
</dbReference>
<dbReference type="InterPro" id="IPR050415">
    <property type="entry name" value="MRET"/>
</dbReference>
<dbReference type="Pfam" id="PF00175">
    <property type="entry name" value="NAD_binding_1"/>
    <property type="match status" value="1"/>
</dbReference>
<dbReference type="GO" id="GO:0046872">
    <property type="term" value="F:metal ion binding"/>
    <property type="evidence" value="ECO:0007669"/>
    <property type="project" value="UniProtKB-KW"/>
</dbReference>
<keyword evidence="3" id="KW-0001">2Fe-2S</keyword>
<dbReference type="PANTHER" id="PTHR47354">
    <property type="entry name" value="NADH OXIDOREDUCTASE HCR"/>
    <property type="match status" value="1"/>
</dbReference>
<gene>
    <name evidence="11" type="ORF">UV11_C0002G0009</name>
</gene>
<dbReference type="GO" id="GO:0016491">
    <property type="term" value="F:oxidoreductase activity"/>
    <property type="evidence" value="ECO:0007669"/>
    <property type="project" value="UniProtKB-KW"/>
</dbReference>
<dbReference type="InterPro" id="IPR017927">
    <property type="entry name" value="FAD-bd_FR_type"/>
</dbReference>
<keyword evidence="7" id="KW-0408">Iron</keyword>
<keyword evidence="4" id="KW-0479">Metal-binding</keyword>
<reference evidence="11 12" key="1">
    <citation type="journal article" date="2015" name="Nature">
        <title>rRNA introns, odd ribosomes, and small enigmatic genomes across a large radiation of phyla.</title>
        <authorList>
            <person name="Brown C.T."/>
            <person name="Hug L.A."/>
            <person name="Thomas B.C."/>
            <person name="Sharon I."/>
            <person name="Castelle C.J."/>
            <person name="Singh A."/>
            <person name="Wilkins M.J."/>
            <person name="Williams K.H."/>
            <person name="Banfield J.F."/>
        </authorList>
    </citation>
    <scope>NUCLEOTIDE SEQUENCE [LARGE SCALE GENOMIC DNA]</scope>
</reference>
<accession>A0A0G1BRK1</accession>
<comment type="caution">
    <text evidence="11">The sequence shown here is derived from an EMBL/GenBank/DDBJ whole genome shotgun (WGS) entry which is preliminary data.</text>
</comment>
<evidence type="ECO:0000256" key="2">
    <source>
        <dbReference type="ARBA" id="ARBA00022630"/>
    </source>
</evidence>
<dbReference type="Proteomes" id="UP000034036">
    <property type="component" value="Unassembled WGS sequence"/>
</dbReference>
<feature type="transmembrane region" description="Helical" evidence="9">
    <location>
        <begin position="167"/>
        <end position="187"/>
    </location>
</feature>
<feature type="domain" description="FAD-binding FR-type" evidence="10">
    <location>
        <begin position="266"/>
        <end position="368"/>
    </location>
</feature>
<evidence type="ECO:0000313" key="12">
    <source>
        <dbReference type="Proteomes" id="UP000034036"/>
    </source>
</evidence>
<dbReference type="InterPro" id="IPR001433">
    <property type="entry name" value="OxRdtase_FAD/NAD-bd"/>
</dbReference>
<keyword evidence="9" id="KW-0472">Membrane</keyword>
<dbReference type="GO" id="GO:0051537">
    <property type="term" value="F:2 iron, 2 sulfur cluster binding"/>
    <property type="evidence" value="ECO:0007669"/>
    <property type="project" value="UniProtKB-KW"/>
</dbReference>
<keyword evidence="8" id="KW-0411">Iron-sulfur</keyword>
<dbReference type="EMBL" id="LCDF01000002">
    <property type="protein sequence ID" value="KKS48856.1"/>
    <property type="molecule type" value="Genomic_DNA"/>
</dbReference>
<evidence type="ECO:0000256" key="9">
    <source>
        <dbReference type="SAM" id="Phobius"/>
    </source>
</evidence>
<dbReference type="PRINTS" id="PR00410">
    <property type="entry name" value="PHEHYDRXLASE"/>
</dbReference>
<proteinExistence type="predicted"/>
<sequence>MIKYLNNLINSITMYRLVLYALLLLAAYSILLSFTGAVFYSAKAQMISLTLILAACLIVNFIFSKIYGAPTNIESTFITALILFFVMPLEENFRDAMWLVISGVIAIASKYIIAYKKKHIFNPAAFGAAFVTFTQGSGAIWWVANSSLLPLTLILGLIVVKKIRRFNLFFSCVLASVLTDILLNFNLSADLACLLISHFTRWPIIFFASIMVTEPVTAPPTKFTQTFYGGLVGFLANLPINLGPIYFSPEISLMTGNIFSFAVSLKKKLFFILEQKMEIARDTYEFSFRKENFSFAPGQYLEWTLNHKNPDMRGIRRYFTIASSPTENEIRLGIKFNQPSSSFKKRLLELKPGEKIVAGQLGGDFVLPKRASQKLAFIAGGIGITPFKSMLKYLMDKGEKRDIILLYSNKTLKDISYSEFLKSAENYFGIKIIHLITENNEVLSENIINKYAPDWKERLFYISGPNAMVESYKKLLLKMGVSRKKIVTDYFPGYA</sequence>
<keyword evidence="2" id="KW-0285">Flavoprotein</keyword>
<dbReference type="CDD" id="cd00322">
    <property type="entry name" value="FNR_like"/>
    <property type="match status" value="1"/>
</dbReference>
<feature type="transmembrane region" description="Helical" evidence="9">
    <location>
        <begin position="17"/>
        <end position="40"/>
    </location>
</feature>
<keyword evidence="5" id="KW-0274">FAD</keyword>
<dbReference type="Gene3D" id="2.40.30.10">
    <property type="entry name" value="Translation factors"/>
    <property type="match status" value="1"/>
</dbReference>
<dbReference type="InterPro" id="IPR017938">
    <property type="entry name" value="Riboflavin_synthase-like_b-brl"/>
</dbReference>
<dbReference type="PANTHER" id="PTHR47354:SF6">
    <property type="entry name" value="NADH OXIDOREDUCTASE HCR"/>
    <property type="match status" value="1"/>
</dbReference>
<dbReference type="PROSITE" id="PS51384">
    <property type="entry name" value="FAD_FR"/>
    <property type="match status" value="1"/>
</dbReference>
<dbReference type="AlphaFoldDB" id="A0A0G1BRK1"/>
<evidence type="ECO:0000256" key="5">
    <source>
        <dbReference type="ARBA" id="ARBA00022827"/>
    </source>
</evidence>
<feature type="transmembrane region" description="Helical" evidence="9">
    <location>
        <begin position="96"/>
        <end position="113"/>
    </location>
</feature>
<evidence type="ECO:0000256" key="4">
    <source>
        <dbReference type="ARBA" id="ARBA00022723"/>
    </source>
</evidence>
<name>A0A0G1BRK1_9BACT</name>
<evidence type="ECO:0000256" key="3">
    <source>
        <dbReference type="ARBA" id="ARBA00022714"/>
    </source>
</evidence>
<evidence type="ECO:0000313" key="11">
    <source>
        <dbReference type="EMBL" id="KKS48856.1"/>
    </source>
</evidence>
<evidence type="ECO:0000256" key="1">
    <source>
        <dbReference type="ARBA" id="ARBA00001974"/>
    </source>
</evidence>
<evidence type="ECO:0000256" key="8">
    <source>
        <dbReference type="ARBA" id="ARBA00023014"/>
    </source>
</evidence>
<dbReference type="InterPro" id="IPR039261">
    <property type="entry name" value="FNR_nucleotide-bd"/>
</dbReference>
<feature type="transmembrane region" description="Helical" evidence="9">
    <location>
        <begin position="139"/>
        <end position="160"/>
    </location>
</feature>
<evidence type="ECO:0000256" key="6">
    <source>
        <dbReference type="ARBA" id="ARBA00023002"/>
    </source>
</evidence>
<dbReference type="Gene3D" id="3.40.50.80">
    <property type="entry name" value="Nucleotide-binding domain of ferredoxin-NADP reductase (FNR) module"/>
    <property type="match status" value="1"/>
</dbReference>